<feature type="compositionally biased region" description="Polar residues" evidence="2">
    <location>
        <begin position="138"/>
        <end position="159"/>
    </location>
</feature>
<evidence type="ECO:0000259" key="3">
    <source>
        <dbReference type="Pfam" id="PF10342"/>
    </source>
</evidence>
<evidence type="ECO:0000256" key="2">
    <source>
        <dbReference type="SAM" id="MobiDB-lite"/>
    </source>
</evidence>
<evidence type="ECO:0000256" key="1">
    <source>
        <dbReference type="ARBA" id="ARBA00022729"/>
    </source>
</evidence>
<feature type="compositionally biased region" description="Low complexity" evidence="2">
    <location>
        <begin position="102"/>
        <end position="137"/>
    </location>
</feature>
<feature type="domain" description="Yeast cell wall synthesis Kre9/Knh1-like N-terminal" evidence="3">
    <location>
        <begin position="12"/>
        <end position="76"/>
    </location>
</feature>
<feature type="non-terminal residue" evidence="4">
    <location>
        <position position="1"/>
    </location>
</feature>
<name>A0A1Y1Y208_9FUNG</name>
<dbReference type="Pfam" id="PF10342">
    <property type="entry name" value="Kre9_KNH"/>
    <property type="match status" value="1"/>
</dbReference>
<evidence type="ECO:0000313" key="4">
    <source>
        <dbReference type="EMBL" id="ORX92042.1"/>
    </source>
</evidence>
<gene>
    <name evidence="4" type="ORF">K493DRAFT_226701</name>
</gene>
<keyword evidence="5" id="KW-1185">Reference proteome</keyword>
<evidence type="ECO:0000313" key="5">
    <source>
        <dbReference type="Proteomes" id="UP000193498"/>
    </source>
</evidence>
<accession>A0A1Y1Y208</accession>
<dbReference type="InterPro" id="IPR018466">
    <property type="entry name" value="Kre9/Knh1-like_N"/>
</dbReference>
<dbReference type="OrthoDB" id="2260257at2759"/>
<dbReference type="PANTHER" id="PTHR40633">
    <property type="entry name" value="MATRIX PROTEIN, PUTATIVE (AFU_ORTHOLOGUE AFUA_8G05410)-RELATED"/>
    <property type="match status" value="1"/>
</dbReference>
<reference evidence="4 5" key="1">
    <citation type="submission" date="2016-07" db="EMBL/GenBank/DDBJ databases">
        <title>Pervasive Adenine N6-methylation of Active Genes in Fungi.</title>
        <authorList>
            <consortium name="DOE Joint Genome Institute"/>
            <person name="Mondo S.J."/>
            <person name="Dannebaum R.O."/>
            <person name="Kuo R.C."/>
            <person name="Labutti K."/>
            <person name="Haridas S."/>
            <person name="Kuo A."/>
            <person name="Salamov A."/>
            <person name="Ahrendt S.R."/>
            <person name="Lipzen A."/>
            <person name="Sullivan W."/>
            <person name="Andreopoulos W.B."/>
            <person name="Clum A."/>
            <person name="Lindquist E."/>
            <person name="Daum C."/>
            <person name="Ramamoorthy G.K."/>
            <person name="Gryganskyi A."/>
            <person name="Culley D."/>
            <person name="Magnuson J.K."/>
            <person name="James T.Y."/>
            <person name="O'Malley M.A."/>
            <person name="Stajich J.E."/>
            <person name="Spatafora J.W."/>
            <person name="Visel A."/>
            <person name="Grigoriev I.V."/>
        </authorList>
    </citation>
    <scope>NUCLEOTIDE SEQUENCE [LARGE SCALE GENOMIC DNA]</scope>
    <source>
        <strain evidence="4 5">CBS 931.73</strain>
    </source>
</reference>
<dbReference type="Proteomes" id="UP000193498">
    <property type="component" value="Unassembled WGS sequence"/>
</dbReference>
<feature type="compositionally biased region" description="Polar residues" evidence="2">
    <location>
        <begin position="83"/>
        <end position="97"/>
    </location>
</feature>
<proteinExistence type="predicted"/>
<dbReference type="InterPro" id="IPR052982">
    <property type="entry name" value="SRP1/TIP1-like"/>
</dbReference>
<dbReference type="AlphaFoldDB" id="A0A1Y1Y208"/>
<sequence length="181" mass="18284">SRIDNGVEPKMAATFDLYLMSGPATALQPVIEIAKGVDSSKGQYEWKIPATLTPGKDYAIRASAGSQVSYSPYFELSAGSGDAASSKQSPSASGTASKDTKSPSASATNSTSATSKPTSSGSVTSSGTASMASSVRSTNQAPTSTKPANISPSISKPSDASQHTAITLLGLVSMAFAYALM</sequence>
<organism evidence="4 5">
    <name type="scientific">Basidiobolus meristosporus CBS 931.73</name>
    <dbReference type="NCBI Taxonomy" id="1314790"/>
    <lineage>
        <taxon>Eukaryota</taxon>
        <taxon>Fungi</taxon>
        <taxon>Fungi incertae sedis</taxon>
        <taxon>Zoopagomycota</taxon>
        <taxon>Entomophthoromycotina</taxon>
        <taxon>Basidiobolomycetes</taxon>
        <taxon>Basidiobolales</taxon>
        <taxon>Basidiobolaceae</taxon>
        <taxon>Basidiobolus</taxon>
    </lineage>
</organism>
<feature type="region of interest" description="Disordered" evidence="2">
    <location>
        <begin position="78"/>
        <end position="159"/>
    </location>
</feature>
<dbReference type="EMBL" id="MCFE01000295">
    <property type="protein sequence ID" value="ORX92042.1"/>
    <property type="molecule type" value="Genomic_DNA"/>
</dbReference>
<protein>
    <recommendedName>
        <fullName evidence="3">Yeast cell wall synthesis Kre9/Knh1-like N-terminal domain-containing protein</fullName>
    </recommendedName>
</protein>
<dbReference type="InParanoid" id="A0A1Y1Y208"/>
<keyword evidence="1" id="KW-0732">Signal</keyword>
<dbReference type="PANTHER" id="PTHR40633:SF1">
    <property type="entry name" value="GPI ANCHORED SERINE-THREONINE RICH PROTEIN (AFU_ORTHOLOGUE AFUA_1G03630)"/>
    <property type="match status" value="1"/>
</dbReference>
<comment type="caution">
    <text evidence="4">The sequence shown here is derived from an EMBL/GenBank/DDBJ whole genome shotgun (WGS) entry which is preliminary data.</text>
</comment>